<accession>A0AA88I418</accession>
<proteinExistence type="predicted"/>
<dbReference type="Proteomes" id="UP001187531">
    <property type="component" value="Unassembled WGS sequence"/>
</dbReference>
<dbReference type="EMBL" id="JAVRJZ010000008">
    <property type="protein sequence ID" value="KAK2719420.1"/>
    <property type="molecule type" value="Genomic_DNA"/>
</dbReference>
<dbReference type="EMBL" id="JAVRJZ010000008">
    <property type="protein sequence ID" value="KAK2719421.1"/>
    <property type="molecule type" value="Genomic_DNA"/>
</dbReference>
<feature type="region of interest" description="Disordered" evidence="1">
    <location>
        <begin position="157"/>
        <end position="205"/>
    </location>
</feature>
<evidence type="ECO:0000256" key="1">
    <source>
        <dbReference type="SAM" id="MobiDB-lite"/>
    </source>
</evidence>
<comment type="caution">
    <text evidence="2">The sequence shown here is derived from an EMBL/GenBank/DDBJ whole genome shotgun (WGS) entry which is preliminary data.</text>
</comment>
<feature type="compositionally biased region" description="Basic and acidic residues" evidence="1">
    <location>
        <begin position="169"/>
        <end position="181"/>
    </location>
</feature>
<evidence type="ECO:0000313" key="3">
    <source>
        <dbReference type="Proteomes" id="UP001187531"/>
    </source>
</evidence>
<keyword evidence="3" id="KW-1185">Reference proteome</keyword>
<gene>
    <name evidence="2" type="ORF">QYM36_005044</name>
</gene>
<evidence type="ECO:0000313" key="2">
    <source>
        <dbReference type="EMBL" id="KAK2719421.1"/>
    </source>
</evidence>
<name>A0AA88I418_ARTSF</name>
<reference evidence="2" key="1">
    <citation type="submission" date="2023-07" db="EMBL/GenBank/DDBJ databases">
        <title>Chromosome-level genome assembly of Artemia franciscana.</title>
        <authorList>
            <person name="Jo E."/>
        </authorList>
    </citation>
    <scope>NUCLEOTIDE SEQUENCE</scope>
    <source>
        <tissue evidence="2">Whole body</tissue>
    </source>
</reference>
<sequence length="205" mass="23036">MGSVSYQVMPSSGNSAGKRMLNGMIFRLFPLLFLVGSVAFLVFADPLNLFSKEAQVVTISPVTLLEEQLTNSIENMRNQFQSDLASKVAPIKDGISVLEQKLVEKIAQSIDEAEKRIVENTKDSEEIKKLVQDEVKNQLTDLVKTVDQIKEQLKKIEEKLINYSPTETGGKDEDEKAKEEEAEKIEEEEQERTAEEEKQEGDAAQ</sequence>
<protein>
    <submittedName>
        <fullName evidence="2">Uncharacterized protein</fullName>
    </submittedName>
</protein>
<organism evidence="2 3">
    <name type="scientific">Artemia franciscana</name>
    <name type="common">Brine shrimp</name>
    <name type="synonym">Artemia sanfranciscana</name>
    <dbReference type="NCBI Taxonomy" id="6661"/>
    <lineage>
        <taxon>Eukaryota</taxon>
        <taxon>Metazoa</taxon>
        <taxon>Ecdysozoa</taxon>
        <taxon>Arthropoda</taxon>
        <taxon>Crustacea</taxon>
        <taxon>Branchiopoda</taxon>
        <taxon>Anostraca</taxon>
        <taxon>Artemiidae</taxon>
        <taxon>Artemia</taxon>
    </lineage>
</organism>
<dbReference type="EMBL" id="JAVRJZ010000008">
    <property type="protein sequence ID" value="KAK2719419.1"/>
    <property type="molecule type" value="Genomic_DNA"/>
</dbReference>
<dbReference type="EMBL" id="JAVRJZ010000008">
    <property type="protein sequence ID" value="KAK2719418.1"/>
    <property type="molecule type" value="Genomic_DNA"/>
</dbReference>
<dbReference type="AlphaFoldDB" id="A0AA88I418"/>